<comment type="caution">
    <text evidence="9">The sequence shown here is derived from an EMBL/GenBank/DDBJ whole genome shotgun (WGS) entry which is preliminary data.</text>
</comment>
<feature type="transmembrane region" description="Helical" evidence="8">
    <location>
        <begin position="301"/>
        <end position="319"/>
    </location>
</feature>
<dbReference type="OrthoDB" id="9811721at2"/>
<dbReference type="RefSeq" id="WP_093153388.1">
    <property type="nucleotide sequence ID" value="NZ_FNBW01000015.1"/>
</dbReference>
<dbReference type="SUPFAM" id="SSF81345">
    <property type="entry name" value="ABC transporter involved in vitamin B12 uptake, BtuC"/>
    <property type="match status" value="1"/>
</dbReference>
<dbReference type="GO" id="GO:0033214">
    <property type="term" value="P:siderophore-iron import into cell"/>
    <property type="evidence" value="ECO:0007669"/>
    <property type="project" value="TreeGrafter"/>
</dbReference>
<dbReference type="GO" id="GO:0022857">
    <property type="term" value="F:transmembrane transporter activity"/>
    <property type="evidence" value="ECO:0007669"/>
    <property type="project" value="InterPro"/>
</dbReference>
<comment type="similarity">
    <text evidence="2">Belongs to the binding-protein-dependent transport system permease family. FecCD subfamily.</text>
</comment>
<evidence type="ECO:0000256" key="3">
    <source>
        <dbReference type="ARBA" id="ARBA00022448"/>
    </source>
</evidence>
<protein>
    <submittedName>
        <fullName evidence="9">Iron complex transport system permease protein</fullName>
    </submittedName>
</protein>
<feature type="transmembrane region" description="Helical" evidence="8">
    <location>
        <begin position="138"/>
        <end position="162"/>
    </location>
</feature>
<dbReference type="CDD" id="cd06550">
    <property type="entry name" value="TM_ABC_iron-siderophores_like"/>
    <property type="match status" value="1"/>
</dbReference>
<evidence type="ECO:0000313" key="9">
    <source>
        <dbReference type="EMBL" id="SDG35489.1"/>
    </source>
</evidence>
<dbReference type="AlphaFoldDB" id="A0A8G2BL79"/>
<feature type="transmembrane region" description="Helical" evidence="8">
    <location>
        <begin position="191"/>
        <end position="211"/>
    </location>
</feature>
<feature type="transmembrane region" description="Helical" evidence="8">
    <location>
        <begin position="53"/>
        <end position="75"/>
    </location>
</feature>
<dbReference type="Pfam" id="PF01032">
    <property type="entry name" value="FecCD"/>
    <property type="match status" value="1"/>
</dbReference>
<evidence type="ECO:0000256" key="5">
    <source>
        <dbReference type="ARBA" id="ARBA00022692"/>
    </source>
</evidence>
<sequence>MIRGTVLVLLLAGSAALALLVGQIHLSPASLWDGLTGGDGPAALTISVLRGPRVAVALLSGAALGLAGAVFQLLLRNPLASPDVMGFTGGSGLAILAAIAMGVSIPLPLAAAAGGLAAGLIVLTLSRPAGSRGGIDGASPVTIVLVGIGVGFAASAFGSFLMTRLSGPQAAEAQRWLVGSLSARDWSHVRILMAAGGALALCLALQVRALRLLELGAELASGLGLKVARARLLLAATAIGLCAVAVSIVGPVAFVALMAPPVGARLARATDPGARLAAAAGAGAVIMVLADLVARASLPGLQLPIGVTTGILGAPYLLWRLSREMERGEL</sequence>
<dbReference type="PANTHER" id="PTHR30472">
    <property type="entry name" value="FERRIC ENTEROBACTIN TRANSPORT SYSTEM PERMEASE PROTEIN"/>
    <property type="match status" value="1"/>
</dbReference>
<keyword evidence="7 8" id="KW-0472">Membrane</keyword>
<feature type="transmembrane region" description="Helical" evidence="8">
    <location>
        <begin position="109"/>
        <end position="126"/>
    </location>
</feature>
<dbReference type="InterPro" id="IPR000522">
    <property type="entry name" value="ABC_transptr_permease_BtuC"/>
</dbReference>
<gene>
    <name evidence="9" type="ORF">SAMN05660686_04128</name>
</gene>
<organism evidence="9 10">
    <name type="scientific">Thalassobaculum litoreum DSM 18839</name>
    <dbReference type="NCBI Taxonomy" id="1123362"/>
    <lineage>
        <taxon>Bacteria</taxon>
        <taxon>Pseudomonadati</taxon>
        <taxon>Pseudomonadota</taxon>
        <taxon>Alphaproteobacteria</taxon>
        <taxon>Rhodospirillales</taxon>
        <taxon>Thalassobaculaceae</taxon>
        <taxon>Thalassobaculum</taxon>
    </lineage>
</organism>
<keyword evidence="4" id="KW-1003">Cell membrane</keyword>
<evidence type="ECO:0000256" key="7">
    <source>
        <dbReference type="ARBA" id="ARBA00023136"/>
    </source>
</evidence>
<feature type="transmembrane region" description="Helical" evidence="8">
    <location>
        <begin position="276"/>
        <end position="294"/>
    </location>
</feature>
<dbReference type="GO" id="GO:0005886">
    <property type="term" value="C:plasma membrane"/>
    <property type="evidence" value="ECO:0007669"/>
    <property type="project" value="UniProtKB-SubCell"/>
</dbReference>
<dbReference type="PANTHER" id="PTHR30472:SF24">
    <property type="entry name" value="FERRIC ENTEROBACTIN TRANSPORT SYSTEM PERMEASE PROTEIN FEPG"/>
    <property type="match status" value="1"/>
</dbReference>
<comment type="subcellular location">
    <subcellularLocation>
        <location evidence="1">Cell membrane</location>
        <topology evidence="1">Multi-pass membrane protein</topology>
    </subcellularLocation>
</comment>
<feature type="transmembrane region" description="Helical" evidence="8">
    <location>
        <begin position="232"/>
        <end position="256"/>
    </location>
</feature>
<evidence type="ECO:0000313" key="10">
    <source>
        <dbReference type="Proteomes" id="UP000198615"/>
    </source>
</evidence>
<reference evidence="9 10" key="1">
    <citation type="submission" date="2016-10" db="EMBL/GenBank/DDBJ databases">
        <authorList>
            <person name="Varghese N."/>
            <person name="Submissions S."/>
        </authorList>
    </citation>
    <scope>NUCLEOTIDE SEQUENCE [LARGE SCALE GENOMIC DNA]</scope>
    <source>
        <strain evidence="9 10">DSM 18839</strain>
    </source>
</reference>
<evidence type="ECO:0000256" key="8">
    <source>
        <dbReference type="SAM" id="Phobius"/>
    </source>
</evidence>
<keyword evidence="10" id="KW-1185">Reference proteome</keyword>
<evidence type="ECO:0000256" key="6">
    <source>
        <dbReference type="ARBA" id="ARBA00022989"/>
    </source>
</evidence>
<dbReference type="InterPro" id="IPR037294">
    <property type="entry name" value="ABC_BtuC-like"/>
</dbReference>
<evidence type="ECO:0000256" key="1">
    <source>
        <dbReference type="ARBA" id="ARBA00004651"/>
    </source>
</evidence>
<accession>A0A8G2BL79</accession>
<keyword evidence="3" id="KW-0813">Transport</keyword>
<proteinExistence type="inferred from homology"/>
<evidence type="ECO:0000256" key="4">
    <source>
        <dbReference type="ARBA" id="ARBA00022475"/>
    </source>
</evidence>
<dbReference type="Gene3D" id="1.10.3470.10">
    <property type="entry name" value="ABC transporter involved in vitamin B12 uptake, BtuC"/>
    <property type="match status" value="1"/>
</dbReference>
<keyword evidence="6 8" id="KW-1133">Transmembrane helix</keyword>
<name>A0A8G2BL79_9PROT</name>
<keyword evidence="5 8" id="KW-0812">Transmembrane</keyword>
<dbReference type="Proteomes" id="UP000198615">
    <property type="component" value="Unassembled WGS sequence"/>
</dbReference>
<evidence type="ECO:0000256" key="2">
    <source>
        <dbReference type="ARBA" id="ARBA00007935"/>
    </source>
</evidence>
<dbReference type="EMBL" id="FNBW01000015">
    <property type="protein sequence ID" value="SDG35489.1"/>
    <property type="molecule type" value="Genomic_DNA"/>
</dbReference>